<proteinExistence type="predicted"/>
<organism evidence="1 2">
    <name type="scientific">Penicillium hordei</name>
    <dbReference type="NCBI Taxonomy" id="40994"/>
    <lineage>
        <taxon>Eukaryota</taxon>
        <taxon>Fungi</taxon>
        <taxon>Dikarya</taxon>
        <taxon>Ascomycota</taxon>
        <taxon>Pezizomycotina</taxon>
        <taxon>Eurotiomycetes</taxon>
        <taxon>Eurotiomycetidae</taxon>
        <taxon>Eurotiales</taxon>
        <taxon>Aspergillaceae</taxon>
        <taxon>Penicillium</taxon>
    </lineage>
</organism>
<evidence type="ECO:0000313" key="2">
    <source>
        <dbReference type="Proteomes" id="UP001213799"/>
    </source>
</evidence>
<protein>
    <submittedName>
        <fullName evidence="1">Uncharacterized protein</fullName>
    </submittedName>
</protein>
<reference evidence="1" key="1">
    <citation type="journal article" date="2023" name="IMA Fungus">
        <title>Comparative genomic study of the Penicillium genus elucidates a diverse pangenome and 15 lateral gene transfer events.</title>
        <authorList>
            <person name="Petersen C."/>
            <person name="Sorensen T."/>
            <person name="Nielsen M.R."/>
            <person name="Sondergaard T.E."/>
            <person name="Sorensen J.L."/>
            <person name="Fitzpatrick D.A."/>
            <person name="Frisvad J.C."/>
            <person name="Nielsen K.L."/>
        </authorList>
    </citation>
    <scope>NUCLEOTIDE SEQUENCE</scope>
    <source>
        <strain evidence="1">IBT 12815</strain>
    </source>
</reference>
<accession>A0AAD6GS49</accession>
<sequence>MRPLWHSDIKELEILFTYANTKKRNGKVVGNLDLYTGGGSLMVMPPYAYFCDREIIDPEPY</sequence>
<name>A0AAD6GS49_9EURO</name>
<evidence type="ECO:0000313" key="1">
    <source>
        <dbReference type="EMBL" id="KAJ5588118.1"/>
    </source>
</evidence>
<gene>
    <name evidence="1" type="ORF">N7537_010796</name>
</gene>
<dbReference type="EMBL" id="JAQJAE010000006">
    <property type="protein sequence ID" value="KAJ5588118.1"/>
    <property type="molecule type" value="Genomic_DNA"/>
</dbReference>
<comment type="caution">
    <text evidence="1">The sequence shown here is derived from an EMBL/GenBank/DDBJ whole genome shotgun (WGS) entry which is preliminary data.</text>
</comment>
<dbReference type="GeneID" id="81592092"/>
<keyword evidence="2" id="KW-1185">Reference proteome</keyword>
<dbReference type="AlphaFoldDB" id="A0AAD6GS49"/>
<dbReference type="Proteomes" id="UP001213799">
    <property type="component" value="Unassembled WGS sequence"/>
</dbReference>
<dbReference type="RefSeq" id="XP_056747137.1">
    <property type="nucleotide sequence ID" value="XM_056901850.1"/>
</dbReference>
<reference evidence="1" key="2">
    <citation type="submission" date="2023-01" db="EMBL/GenBank/DDBJ databases">
        <authorList>
            <person name="Petersen C."/>
        </authorList>
    </citation>
    <scope>NUCLEOTIDE SEQUENCE</scope>
    <source>
        <strain evidence="1">IBT 12815</strain>
    </source>
</reference>